<dbReference type="EMBL" id="CP002000">
    <property type="protein sequence ID" value="ADJ50471.1"/>
    <property type="molecule type" value="Genomic_DNA"/>
</dbReference>
<name>A0A0H3DIH0_AMYMU</name>
<dbReference type="Proteomes" id="UP000000328">
    <property type="component" value="Chromosome"/>
</dbReference>
<dbReference type="KEGG" id="amd:AMED_8778"/>
<evidence type="ECO:0000313" key="3">
    <source>
        <dbReference type="Proteomes" id="UP000000328"/>
    </source>
</evidence>
<reference evidence="2 3" key="1">
    <citation type="journal article" date="2010" name="Cell Res.">
        <title>Complete genome sequence of the rifamycin SV-producing Amycolatopsis mediterranei U32 revealed its genetic characteristics in phylogeny and metabolism.</title>
        <authorList>
            <person name="Zhao W."/>
            <person name="Zhong Y."/>
            <person name="Yuan H."/>
            <person name="Wang J."/>
            <person name="Zheng H."/>
            <person name="Wang Y."/>
            <person name="Cen X."/>
            <person name="Xu F."/>
            <person name="Bai J."/>
            <person name="Han X."/>
            <person name="Lu G."/>
            <person name="Zhu Y."/>
            <person name="Shao Z."/>
            <person name="Yan H."/>
            <person name="Li C."/>
            <person name="Peng N."/>
            <person name="Zhang Z."/>
            <person name="Zhang Y."/>
            <person name="Lin W."/>
            <person name="Fan Y."/>
            <person name="Qin Z."/>
            <person name="Hu Y."/>
            <person name="Zhu B."/>
            <person name="Wang S."/>
            <person name="Ding X."/>
            <person name="Zhao G.P."/>
        </authorList>
    </citation>
    <scope>NUCLEOTIDE SEQUENCE [LARGE SCALE GENOMIC DNA]</scope>
    <source>
        <strain evidence="3">U-32</strain>
    </source>
</reference>
<evidence type="ECO:0000256" key="1">
    <source>
        <dbReference type="SAM" id="MobiDB-lite"/>
    </source>
</evidence>
<accession>A0A0H3DIH0</accession>
<proteinExistence type="predicted"/>
<evidence type="ECO:0000313" key="2">
    <source>
        <dbReference type="EMBL" id="ADJ50471.1"/>
    </source>
</evidence>
<feature type="region of interest" description="Disordered" evidence="1">
    <location>
        <begin position="38"/>
        <end position="77"/>
    </location>
</feature>
<dbReference type="HOGENOM" id="CLU_2630330_0_0_11"/>
<gene>
    <name evidence="2" type="ordered locus">AMED_8778</name>
</gene>
<dbReference type="OrthoDB" id="3637843at2"/>
<protein>
    <submittedName>
        <fullName evidence="2">Uncharacterized protein</fullName>
    </submittedName>
</protein>
<sequence length="77" mass="8194">MDDLIPLPSYAPDGLTESDIDAMIAEYFVTAHDQKAESAGLAPSTDRAATHRHVRRISRQTVSSALRGRSDSPGAAA</sequence>
<dbReference type="RefSeq" id="WP_013230498.1">
    <property type="nucleotide sequence ID" value="NC_014318.1"/>
</dbReference>
<dbReference type="AlphaFoldDB" id="A0A0H3DIH0"/>
<dbReference type="PATRIC" id="fig|749927.5.peg.9111"/>
<dbReference type="GeneID" id="92876378"/>
<organism evidence="2 3">
    <name type="scientific">Amycolatopsis mediterranei (strain U-32)</name>
    <dbReference type="NCBI Taxonomy" id="749927"/>
    <lineage>
        <taxon>Bacteria</taxon>
        <taxon>Bacillati</taxon>
        <taxon>Actinomycetota</taxon>
        <taxon>Actinomycetes</taxon>
        <taxon>Pseudonocardiales</taxon>
        <taxon>Pseudonocardiaceae</taxon>
        <taxon>Amycolatopsis</taxon>
    </lineage>
</organism>